<sequence>MEWRTNRRSGRGASREGEKKKVGGQRQKSVGACRRPVEQTTLETDENLGFCDRSNEQSGKLATTSPEDSTLHLRFRSFCHLQISYTVSNLVSSQLDVVSTQSHIIVTSFIMQSKHTGATHVLHKKILLDRSGVPHKRGGVKNLMGSIKREGLNDPLTRPAEESFWSSLGSRSPGENAKSVQMVDDNAWTTSSLNLRSGTRQWSSDVSTSPKARPQPGPWVWARARALPPPRLLLHFTEHKRRSAINFLCLSLLIAL</sequence>
<dbReference type="Proteomes" id="UP001359485">
    <property type="component" value="Unassembled WGS sequence"/>
</dbReference>
<comment type="caution">
    <text evidence="2">The sequence shown here is derived from an EMBL/GenBank/DDBJ whole genome shotgun (WGS) entry which is preliminary data.</text>
</comment>
<evidence type="ECO:0000313" key="3">
    <source>
        <dbReference type="Proteomes" id="UP001359485"/>
    </source>
</evidence>
<keyword evidence="3" id="KW-1185">Reference proteome</keyword>
<feature type="region of interest" description="Disordered" evidence="1">
    <location>
        <begin position="1"/>
        <end position="39"/>
    </location>
</feature>
<organism evidence="2 3">
    <name type="scientific">Polyplax serrata</name>
    <name type="common">Common mouse louse</name>
    <dbReference type="NCBI Taxonomy" id="468196"/>
    <lineage>
        <taxon>Eukaryota</taxon>
        <taxon>Metazoa</taxon>
        <taxon>Ecdysozoa</taxon>
        <taxon>Arthropoda</taxon>
        <taxon>Hexapoda</taxon>
        <taxon>Insecta</taxon>
        <taxon>Pterygota</taxon>
        <taxon>Neoptera</taxon>
        <taxon>Paraneoptera</taxon>
        <taxon>Psocodea</taxon>
        <taxon>Troctomorpha</taxon>
        <taxon>Phthiraptera</taxon>
        <taxon>Anoplura</taxon>
        <taxon>Polyplacidae</taxon>
        <taxon>Polyplax</taxon>
    </lineage>
</organism>
<evidence type="ECO:0000313" key="2">
    <source>
        <dbReference type="EMBL" id="KAK6637577.1"/>
    </source>
</evidence>
<feature type="compositionally biased region" description="Basic residues" evidence="1">
    <location>
        <begin position="1"/>
        <end position="10"/>
    </location>
</feature>
<evidence type="ECO:0000256" key="1">
    <source>
        <dbReference type="SAM" id="MobiDB-lite"/>
    </source>
</evidence>
<gene>
    <name evidence="2" type="ORF">RUM44_007999</name>
</gene>
<protein>
    <submittedName>
        <fullName evidence="2">Uncharacterized protein</fullName>
    </submittedName>
</protein>
<accession>A0ABR1BB68</accession>
<reference evidence="2 3" key="1">
    <citation type="submission" date="2023-09" db="EMBL/GenBank/DDBJ databases">
        <title>Genomes of two closely related lineages of the louse Polyplax serrata with different host specificities.</title>
        <authorList>
            <person name="Martinu J."/>
            <person name="Tarabai H."/>
            <person name="Stefka J."/>
            <person name="Hypsa V."/>
        </authorList>
    </citation>
    <scope>NUCLEOTIDE SEQUENCE [LARGE SCALE GENOMIC DNA]</scope>
    <source>
        <strain evidence="2">98ZLc_SE</strain>
    </source>
</reference>
<proteinExistence type="predicted"/>
<dbReference type="EMBL" id="JAWJWF010000002">
    <property type="protein sequence ID" value="KAK6637577.1"/>
    <property type="molecule type" value="Genomic_DNA"/>
</dbReference>
<name>A0ABR1BB68_POLSC</name>